<keyword evidence="1" id="KW-0812">Transmembrane</keyword>
<accession>A0AA38J1B1</accession>
<evidence type="ECO:0000313" key="2">
    <source>
        <dbReference type="EMBL" id="KAJ3663747.1"/>
    </source>
</evidence>
<dbReference type="EMBL" id="JALNTZ010000002">
    <property type="protein sequence ID" value="KAJ3663747.1"/>
    <property type="molecule type" value="Genomic_DNA"/>
</dbReference>
<dbReference type="PROSITE" id="PS51257">
    <property type="entry name" value="PROKAR_LIPOPROTEIN"/>
    <property type="match status" value="1"/>
</dbReference>
<keyword evidence="3" id="KW-1185">Reference proteome</keyword>
<protein>
    <submittedName>
        <fullName evidence="2">Uncharacterized protein</fullName>
    </submittedName>
</protein>
<organism evidence="2 3">
    <name type="scientific">Zophobas morio</name>
    <dbReference type="NCBI Taxonomy" id="2755281"/>
    <lineage>
        <taxon>Eukaryota</taxon>
        <taxon>Metazoa</taxon>
        <taxon>Ecdysozoa</taxon>
        <taxon>Arthropoda</taxon>
        <taxon>Hexapoda</taxon>
        <taxon>Insecta</taxon>
        <taxon>Pterygota</taxon>
        <taxon>Neoptera</taxon>
        <taxon>Endopterygota</taxon>
        <taxon>Coleoptera</taxon>
        <taxon>Polyphaga</taxon>
        <taxon>Cucujiformia</taxon>
        <taxon>Tenebrionidae</taxon>
        <taxon>Zophobas</taxon>
    </lineage>
</organism>
<keyword evidence="1" id="KW-1133">Transmembrane helix</keyword>
<comment type="caution">
    <text evidence="2">The sequence shown here is derived from an EMBL/GenBank/DDBJ whole genome shotgun (WGS) entry which is preliminary data.</text>
</comment>
<feature type="transmembrane region" description="Helical" evidence="1">
    <location>
        <begin position="6"/>
        <end position="24"/>
    </location>
</feature>
<reference evidence="2" key="1">
    <citation type="journal article" date="2023" name="G3 (Bethesda)">
        <title>Whole genome assemblies of Zophobas morio and Tenebrio molitor.</title>
        <authorList>
            <person name="Kaur S."/>
            <person name="Stinson S.A."/>
            <person name="diCenzo G.C."/>
        </authorList>
    </citation>
    <scope>NUCLEOTIDE SEQUENCE</scope>
    <source>
        <strain evidence="2">QUZm001</strain>
    </source>
</reference>
<keyword evidence="1" id="KW-0472">Membrane</keyword>
<gene>
    <name evidence="2" type="ORF">Zmor_007974</name>
</gene>
<dbReference type="Proteomes" id="UP001168821">
    <property type="component" value="Unassembled WGS sequence"/>
</dbReference>
<name>A0AA38J1B1_9CUCU</name>
<sequence>MDLSRSDWLAAGQIYLVLTACWFGKYFRHGTARRACETLQIFVLDRVTGNYAAFLKRSRDGSGGLRHDLGGRDGSIIRWNVATHMALTGGIYEGMISDFSKI</sequence>
<evidence type="ECO:0000313" key="3">
    <source>
        <dbReference type="Proteomes" id="UP001168821"/>
    </source>
</evidence>
<dbReference type="AlphaFoldDB" id="A0AA38J1B1"/>
<proteinExistence type="predicted"/>
<evidence type="ECO:0000256" key="1">
    <source>
        <dbReference type="SAM" id="Phobius"/>
    </source>
</evidence>